<proteinExistence type="predicted"/>
<dbReference type="InterPro" id="IPR051168">
    <property type="entry name" value="AASS"/>
</dbReference>
<dbReference type="SMART" id="SM01003">
    <property type="entry name" value="AlaDh_PNT_N"/>
    <property type="match status" value="1"/>
</dbReference>
<evidence type="ECO:0000313" key="4">
    <source>
        <dbReference type="EMBL" id="EOY30122.1"/>
    </source>
</evidence>
<organism evidence="4 5">
    <name type="scientific">Theobroma cacao</name>
    <name type="common">Cacao</name>
    <name type="synonym">Cocoa</name>
    <dbReference type="NCBI Taxonomy" id="3641"/>
    <lineage>
        <taxon>Eukaryota</taxon>
        <taxon>Viridiplantae</taxon>
        <taxon>Streptophyta</taxon>
        <taxon>Embryophyta</taxon>
        <taxon>Tracheophyta</taxon>
        <taxon>Spermatophyta</taxon>
        <taxon>Magnoliopsida</taxon>
        <taxon>eudicotyledons</taxon>
        <taxon>Gunneridae</taxon>
        <taxon>Pentapetalae</taxon>
        <taxon>rosids</taxon>
        <taxon>malvids</taxon>
        <taxon>Malvales</taxon>
        <taxon>Malvaceae</taxon>
        <taxon>Byttnerioideae</taxon>
        <taxon>Theobroma</taxon>
    </lineage>
</organism>
<dbReference type="AlphaFoldDB" id="A0A061GLX1"/>
<dbReference type="Gene3D" id="3.40.50.720">
    <property type="entry name" value="NAD(P)-binding Rossmann-like Domain"/>
    <property type="match status" value="2"/>
</dbReference>
<keyword evidence="1" id="KW-0560">Oxidoreductase</keyword>
<dbReference type="PANTHER" id="PTHR11133">
    <property type="entry name" value="SACCHAROPINE DEHYDROGENASE"/>
    <property type="match status" value="1"/>
</dbReference>
<evidence type="ECO:0000256" key="1">
    <source>
        <dbReference type="ARBA" id="ARBA00023002"/>
    </source>
</evidence>
<dbReference type="PANTHER" id="PTHR11133:SF22">
    <property type="entry name" value="ALPHA-AMINOADIPIC SEMIALDEHYDE SYNTHASE, MITOCHONDRIAL"/>
    <property type="match status" value="1"/>
</dbReference>
<evidence type="ECO:0000259" key="2">
    <source>
        <dbReference type="SMART" id="SM01002"/>
    </source>
</evidence>
<dbReference type="EMBL" id="CM001887">
    <property type="protein sequence ID" value="EOY30122.1"/>
    <property type="molecule type" value="Genomic_DNA"/>
</dbReference>
<dbReference type="InterPro" id="IPR007698">
    <property type="entry name" value="AlaDH/PNT_NAD(H)-bd"/>
</dbReference>
<dbReference type="InterPro" id="IPR007886">
    <property type="entry name" value="AlaDH/PNT_N"/>
</dbReference>
<reference evidence="4 5" key="1">
    <citation type="journal article" date="2013" name="Genome Biol.">
        <title>The genome sequence of the most widely cultivated cacao type and its use to identify candidate genes regulating pod color.</title>
        <authorList>
            <person name="Motamayor J.C."/>
            <person name="Mockaitis K."/>
            <person name="Schmutz J."/>
            <person name="Haiminen N."/>
            <person name="Iii D.L."/>
            <person name="Cornejo O."/>
            <person name="Findley S.D."/>
            <person name="Zheng P."/>
            <person name="Utro F."/>
            <person name="Royaert S."/>
            <person name="Saski C."/>
            <person name="Jenkins J."/>
            <person name="Podicheti R."/>
            <person name="Zhao M."/>
            <person name="Scheffler B.E."/>
            <person name="Stack J.C."/>
            <person name="Feltus F.A."/>
            <person name="Mustiga G.M."/>
            <person name="Amores F."/>
            <person name="Phillips W."/>
            <person name="Marelli J.P."/>
            <person name="May G.D."/>
            <person name="Shapiro H."/>
            <person name="Ma J."/>
            <person name="Bustamante C.D."/>
            <person name="Schnell R.J."/>
            <person name="Main D."/>
            <person name="Gilbert D."/>
            <person name="Parida L."/>
            <person name="Kuhn D.N."/>
        </authorList>
    </citation>
    <scope>NUCLEOTIDE SEQUENCE [LARGE SCALE GENOMIC DNA]</scope>
    <source>
        <strain evidence="5">cv. Matina 1-6</strain>
    </source>
</reference>
<dbReference type="SUPFAM" id="SSF52283">
    <property type="entry name" value="Formate/glycerate dehydrogenase catalytic domain-like"/>
    <property type="match status" value="1"/>
</dbReference>
<dbReference type="HOGENOM" id="CLU_005231_2_1_1"/>
<dbReference type="Proteomes" id="UP000026915">
    <property type="component" value="Chromosome 9"/>
</dbReference>
<dbReference type="OMA" id="LATNCEH"/>
<dbReference type="InParanoid" id="A0A061GLX1"/>
<dbReference type="Pfam" id="PF05222">
    <property type="entry name" value="AlaDh_PNT_N"/>
    <property type="match status" value="1"/>
</dbReference>
<dbReference type="SMART" id="SM01002">
    <property type="entry name" value="AlaDh_PNT_C"/>
    <property type="match status" value="1"/>
</dbReference>
<evidence type="ECO:0000259" key="3">
    <source>
        <dbReference type="SMART" id="SM01003"/>
    </source>
</evidence>
<keyword evidence="5" id="KW-1185">Reference proteome</keyword>
<gene>
    <name evidence="4" type="ORF">TCM_037442</name>
</gene>
<feature type="domain" description="Alanine dehydrogenase/pyridine nucleotide transhydrogenase NAD(H)-binding" evidence="2">
    <location>
        <begin position="152"/>
        <end position="352"/>
    </location>
</feature>
<dbReference type="CDD" id="cd12189">
    <property type="entry name" value="LKR_SDH_like"/>
    <property type="match status" value="1"/>
</dbReference>
<evidence type="ECO:0000313" key="5">
    <source>
        <dbReference type="Proteomes" id="UP000026915"/>
    </source>
</evidence>
<feature type="domain" description="Alanine dehydrogenase/pyridine nucleotide transhydrogenase N-terminal" evidence="3">
    <location>
        <begin position="8"/>
        <end position="109"/>
    </location>
</feature>
<sequence>MEWDKSPGVARIIVQPSTKRIFHDKLYEEVGCEISDDLSACGLVLGIKKPRLEMIRRDTAYAFFSHTHKAQEENMPLLDKILAERATLFDYELVDGDNGKRLIAFGNFAGRVALIDLLRGLGERYLNLGYSTPFLSLGASYMYPSVTAAKAAVISVGDEIARQGLPSGICPLVFVFTGSGKGSLGAQEMFKLLPHTFVDPSKLPQLFEKARDPPLPGQASERVFEVYGCVVTSQDMVEHKDNPKVFDKADYYAHPECYKPVFHERIAPYVSVFVNCIYWEKRFPRLLSTQQLQDLVRKGCHLIAISDLTCDMEGSIEILNRTTSIDSPFFRYDAITDSYHNGMEGNGVICSVVDNLPTEFAKEASEHFGGLLLQFIGSLASTADISKLPPVLKKACIAHGGALTPLYEYIPSLRKSNREC</sequence>
<dbReference type="GO" id="GO:0016491">
    <property type="term" value="F:oxidoreductase activity"/>
    <property type="evidence" value="ECO:0007669"/>
    <property type="project" value="UniProtKB-KW"/>
</dbReference>
<accession>A0A061GLX1</accession>
<dbReference type="eggNOG" id="KOG0172">
    <property type="taxonomic scope" value="Eukaryota"/>
</dbReference>
<dbReference type="STRING" id="3641.A0A061GLX1"/>
<protein>
    <submittedName>
        <fullName evidence="4">Lysine-ketoglutarate reductase/saccharopine dehydrogenase bifunctional enzyme</fullName>
    </submittedName>
</protein>
<dbReference type="Gramene" id="EOY30122">
    <property type="protein sequence ID" value="EOY30122"/>
    <property type="gene ID" value="TCM_037442"/>
</dbReference>
<name>A0A061GLX1_THECC</name>